<gene>
    <name evidence="10" type="primary">MPUL0B06180</name>
    <name evidence="10" type="ORF">METSCH_B06180</name>
</gene>
<dbReference type="EMBL" id="CP034457">
    <property type="protein sequence ID" value="QBM87416.1"/>
    <property type="molecule type" value="Genomic_DNA"/>
</dbReference>
<dbReference type="SUPFAM" id="SSF89550">
    <property type="entry name" value="PHP domain-like"/>
    <property type="match status" value="1"/>
</dbReference>
<dbReference type="Pfam" id="PF02811">
    <property type="entry name" value="PHP"/>
    <property type="match status" value="1"/>
</dbReference>
<evidence type="ECO:0000313" key="11">
    <source>
        <dbReference type="Proteomes" id="UP000292447"/>
    </source>
</evidence>
<dbReference type="STRING" id="2163413.A0A4P6XMF2"/>
<dbReference type="UniPathway" id="UPA00031">
    <property type="reaction ID" value="UER00013"/>
</dbReference>
<dbReference type="EC" id="3.1.3.15" evidence="3 8"/>
<evidence type="ECO:0000256" key="8">
    <source>
        <dbReference type="RuleBase" id="RU366003"/>
    </source>
</evidence>
<dbReference type="CDD" id="cd12110">
    <property type="entry name" value="PHP_HisPPase_Hisj_like"/>
    <property type="match status" value="1"/>
</dbReference>
<dbReference type="PANTHER" id="PTHR21039:SF0">
    <property type="entry name" value="HISTIDINOL-PHOSPHATASE"/>
    <property type="match status" value="1"/>
</dbReference>
<evidence type="ECO:0000256" key="2">
    <source>
        <dbReference type="ARBA" id="ARBA00009152"/>
    </source>
</evidence>
<name>A0A4P6XMF2_9ASCO</name>
<dbReference type="InterPro" id="IPR016195">
    <property type="entry name" value="Pol/histidinol_Pase-like"/>
</dbReference>
<dbReference type="GO" id="GO:0005737">
    <property type="term" value="C:cytoplasm"/>
    <property type="evidence" value="ECO:0007669"/>
    <property type="project" value="TreeGrafter"/>
</dbReference>
<comment type="similarity">
    <text evidence="2 8">Belongs to the PHP hydrolase family. HisK subfamily.</text>
</comment>
<keyword evidence="11" id="KW-1185">Reference proteome</keyword>
<feature type="domain" description="PHP" evidence="9">
    <location>
        <begin position="4"/>
        <end position="229"/>
    </location>
</feature>
<dbReference type="Gene3D" id="3.20.20.140">
    <property type="entry name" value="Metal-dependent hydrolases"/>
    <property type="match status" value="1"/>
</dbReference>
<comment type="catalytic activity">
    <reaction evidence="7 8">
        <text>L-histidinol phosphate + H2O = L-histidinol + phosphate</text>
        <dbReference type="Rhea" id="RHEA:14465"/>
        <dbReference type="ChEBI" id="CHEBI:15377"/>
        <dbReference type="ChEBI" id="CHEBI:43474"/>
        <dbReference type="ChEBI" id="CHEBI:57699"/>
        <dbReference type="ChEBI" id="CHEBI:57980"/>
        <dbReference type="EC" id="3.1.3.15"/>
    </reaction>
</comment>
<dbReference type="InterPro" id="IPR004013">
    <property type="entry name" value="PHP_dom"/>
</dbReference>
<dbReference type="AlphaFoldDB" id="A0A4P6XMF2"/>
<keyword evidence="6 8" id="KW-0368">Histidine biosynthesis</keyword>
<evidence type="ECO:0000256" key="5">
    <source>
        <dbReference type="ARBA" id="ARBA00022801"/>
    </source>
</evidence>
<reference evidence="11" key="1">
    <citation type="submission" date="2019-03" db="EMBL/GenBank/DDBJ databases">
        <title>Snf2 controls pulcherriminic acid biosynthesis and connects pigmentation and antifungal activity of the yeast Metschnikowia pulcherrima.</title>
        <authorList>
            <person name="Gore-Lloyd D."/>
            <person name="Sumann I."/>
            <person name="Brachmann A.O."/>
            <person name="Schneeberger K."/>
            <person name="Ortiz-Merino R.A."/>
            <person name="Moreno-Beltran M."/>
            <person name="Schlaefli M."/>
            <person name="Kirner P."/>
            <person name="Santos Kron A."/>
            <person name="Wolfe K.H."/>
            <person name="Piel J."/>
            <person name="Ahrens C.H."/>
            <person name="Henk D."/>
            <person name="Freimoser F.M."/>
        </authorList>
    </citation>
    <scope>NUCLEOTIDE SEQUENCE [LARGE SCALE GENOMIC DNA]</scope>
    <source>
        <strain evidence="11">APC 1.2</strain>
    </source>
</reference>
<keyword evidence="5 8" id="KW-0378">Hydrolase</keyword>
<protein>
    <recommendedName>
        <fullName evidence="3 8">Histidinol-phosphatase</fullName>
        <shortName evidence="8">HolPase</shortName>
        <ecNumber evidence="3 8">3.1.3.15</ecNumber>
    </recommendedName>
</protein>
<proteinExistence type="inferred from homology"/>
<dbReference type="GO" id="GO:0000105">
    <property type="term" value="P:L-histidine biosynthetic process"/>
    <property type="evidence" value="ECO:0007669"/>
    <property type="project" value="UniProtKB-UniRule"/>
</dbReference>
<organism evidence="10 11">
    <name type="scientific">Metschnikowia aff. pulcherrima</name>
    <dbReference type="NCBI Taxonomy" id="2163413"/>
    <lineage>
        <taxon>Eukaryota</taxon>
        <taxon>Fungi</taxon>
        <taxon>Dikarya</taxon>
        <taxon>Ascomycota</taxon>
        <taxon>Saccharomycotina</taxon>
        <taxon>Pichiomycetes</taxon>
        <taxon>Metschnikowiaceae</taxon>
        <taxon>Metschnikowia</taxon>
    </lineage>
</organism>
<evidence type="ECO:0000259" key="9">
    <source>
        <dbReference type="Pfam" id="PF02811"/>
    </source>
</evidence>
<dbReference type="InterPro" id="IPR010140">
    <property type="entry name" value="Histidinol_P_phosphatase_HisJ"/>
</dbReference>
<dbReference type="Proteomes" id="UP000292447">
    <property type="component" value="Chromosome II"/>
</dbReference>
<evidence type="ECO:0000256" key="4">
    <source>
        <dbReference type="ARBA" id="ARBA00022605"/>
    </source>
</evidence>
<dbReference type="NCBIfam" id="TIGR01856">
    <property type="entry name" value="hisJ_fam"/>
    <property type="match status" value="1"/>
</dbReference>
<keyword evidence="4 8" id="KW-0028">Amino-acid biosynthesis</keyword>
<evidence type="ECO:0000256" key="7">
    <source>
        <dbReference type="ARBA" id="ARBA00049158"/>
    </source>
</evidence>
<evidence type="ECO:0000256" key="1">
    <source>
        <dbReference type="ARBA" id="ARBA00004970"/>
    </source>
</evidence>
<sequence length="315" mass="36156">MHSHHSHSGDYISHANGTLESMVATARSMGFTHYCLTEHMPRLSDEYLYPEEIEKEYNVTNLKTDFQKFLRHGREIQARINNEVGNDDFQILVGFEVEGIDSAHIRAAKSIMNDADMCVGSVHYVHGIPIDFNRDLWLEARAKCKENTTRCLYKDYFDLQYEVLTELRPQVVGHFDLIRLFEEDEIDPTTGMQSVDISVERDWPEVWSAITRNIEFVVSYGGLFELNSAAVRKGWPSPYPRLDLALAIKNLGGKFCLSDDAHTTEQVGLNYRKVLDYTQSELQLSHIYHLQLENGKAVVVSDSVSDLSKLDFWKQ</sequence>
<evidence type="ECO:0000256" key="3">
    <source>
        <dbReference type="ARBA" id="ARBA00013085"/>
    </source>
</evidence>
<comment type="pathway">
    <text evidence="1 8">Amino-acid biosynthesis; L-histidine biosynthesis; L-histidine from 5-phospho-alpha-D-ribose 1-diphosphate: step 8/9.</text>
</comment>
<evidence type="ECO:0000256" key="6">
    <source>
        <dbReference type="ARBA" id="ARBA00023102"/>
    </source>
</evidence>
<evidence type="ECO:0000313" key="10">
    <source>
        <dbReference type="EMBL" id="QBM87416.1"/>
    </source>
</evidence>
<dbReference type="PANTHER" id="PTHR21039">
    <property type="entry name" value="HISTIDINOL PHOSPHATASE-RELATED"/>
    <property type="match status" value="1"/>
</dbReference>
<dbReference type="GO" id="GO:0004401">
    <property type="term" value="F:histidinol-phosphatase activity"/>
    <property type="evidence" value="ECO:0007669"/>
    <property type="project" value="UniProtKB-UniRule"/>
</dbReference>
<accession>A0A4P6XMF2</accession>